<gene>
    <name evidence="2" type="ORF">SAMN05216548_11329</name>
</gene>
<evidence type="ECO:0000313" key="3">
    <source>
        <dbReference type="Proteomes" id="UP000199647"/>
    </source>
</evidence>
<keyword evidence="1" id="KW-0175">Coiled coil</keyword>
<dbReference type="Proteomes" id="UP000199647">
    <property type="component" value="Unassembled WGS sequence"/>
</dbReference>
<protein>
    <submittedName>
        <fullName evidence="2">Uncharacterized protein</fullName>
    </submittedName>
</protein>
<dbReference type="EMBL" id="FOFG01000013">
    <property type="protein sequence ID" value="SER20561.1"/>
    <property type="molecule type" value="Genomic_DNA"/>
</dbReference>
<proteinExistence type="predicted"/>
<dbReference type="Pfam" id="PF20083">
    <property type="entry name" value="DUF6477"/>
    <property type="match status" value="1"/>
</dbReference>
<accession>A0A1H9MAE9</accession>
<dbReference type="STRING" id="1855383.SAMN05216548_11329"/>
<dbReference type="AlphaFoldDB" id="A0A1H9MAE9"/>
<reference evidence="2 3" key="1">
    <citation type="submission" date="2016-10" db="EMBL/GenBank/DDBJ databases">
        <authorList>
            <person name="de Groot N.N."/>
        </authorList>
    </citation>
    <scope>NUCLEOTIDE SEQUENCE [LARGE SCALE GENOMIC DNA]</scope>
    <source>
        <strain evidence="2 3">A52C2</strain>
    </source>
</reference>
<keyword evidence="3" id="KW-1185">Reference proteome</keyword>
<evidence type="ECO:0000313" key="2">
    <source>
        <dbReference type="EMBL" id="SER20561.1"/>
    </source>
</evidence>
<name>A0A1H9MAE9_9HYPH</name>
<evidence type="ECO:0000256" key="1">
    <source>
        <dbReference type="SAM" id="Coils"/>
    </source>
</evidence>
<dbReference type="InterPro" id="IPR045516">
    <property type="entry name" value="DUF6477"/>
</dbReference>
<organism evidence="2 3">
    <name type="scientific">Faunimonas pinastri</name>
    <dbReference type="NCBI Taxonomy" id="1855383"/>
    <lineage>
        <taxon>Bacteria</taxon>
        <taxon>Pseudomonadati</taxon>
        <taxon>Pseudomonadota</taxon>
        <taxon>Alphaproteobacteria</taxon>
        <taxon>Hyphomicrobiales</taxon>
        <taxon>Afifellaceae</taxon>
        <taxon>Faunimonas</taxon>
    </lineage>
</organism>
<sequence>MFEAEAGNALAKAEQRLKEEAKRTVERALQAGAQAYDRTRDLPGLIRAEATAEMLGSEEGVAEILARLERALRSERRKARAAHWTYDLNRHIALRQAYLAEQETLERIRKRRRPFSRRLEQ</sequence>
<feature type="coiled-coil region" evidence="1">
    <location>
        <begin position="3"/>
        <end position="31"/>
    </location>
</feature>